<feature type="compositionally biased region" description="Basic residues" evidence="1">
    <location>
        <begin position="35"/>
        <end position="44"/>
    </location>
</feature>
<dbReference type="Proteomes" id="UP000717515">
    <property type="component" value="Unassembled WGS sequence"/>
</dbReference>
<sequence>MLNYLQATAARNRGEDIFSTASTLAGTANQPNTAAKKKKKKKKPLATGIPATAENPPSATCLTATKAAVVAAEQAAEAAEAALKAAKSASGATVEAASAARAARAAVKAAAEAVKAAETLVAAEQEAEAEKATGEDYSSDDEYQKSLAGTTFLYVPVEGDIQVRQTSTATKEEILEWPVCEGHTLCNHNLANERYILTGYIRSFNFDGPINKRYSRIYGKGTATIHGPAIIFNEDGRRAVSLTEKDIPIIFR</sequence>
<reference evidence="2" key="1">
    <citation type="submission" date="2021-07" db="EMBL/GenBank/DDBJ databases">
        <title>Draft genome of Mortierella alpina, strain LL118, isolated from an aspen leaf litter sample.</title>
        <authorList>
            <person name="Yang S."/>
            <person name="Vinatzer B.A."/>
        </authorList>
    </citation>
    <scope>NUCLEOTIDE SEQUENCE</scope>
    <source>
        <strain evidence="2">LL118</strain>
    </source>
</reference>
<proteinExistence type="predicted"/>
<protein>
    <submittedName>
        <fullName evidence="2">Uncharacterized protein</fullName>
    </submittedName>
</protein>
<name>A0A9P8CXI3_MORAP</name>
<evidence type="ECO:0000313" key="3">
    <source>
        <dbReference type="Proteomes" id="UP000717515"/>
    </source>
</evidence>
<evidence type="ECO:0000256" key="1">
    <source>
        <dbReference type="SAM" id="MobiDB-lite"/>
    </source>
</evidence>
<feature type="region of interest" description="Disordered" evidence="1">
    <location>
        <begin position="28"/>
        <end position="52"/>
    </location>
</feature>
<dbReference type="EMBL" id="JAIFTL010000149">
    <property type="protein sequence ID" value="KAG9322386.1"/>
    <property type="molecule type" value="Genomic_DNA"/>
</dbReference>
<dbReference type="AlphaFoldDB" id="A0A9P8CXI3"/>
<comment type="caution">
    <text evidence="2">The sequence shown here is derived from an EMBL/GenBank/DDBJ whole genome shotgun (WGS) entry which is preliminary data.</text>
</comment>
<gene>
    <name evidence="2" type="ORF">KVV02_005269</name>
</gene>
<organism evidence="2 3">
    <name type="scientific">Mortierella alpina</name>
    <name type="common">Oleaginous fungus</name>
    <name type="synonym">Mortierella renispora</name>
    <dbReference type="NCBI Taxonomy" id="64518"/>
    <lineage>
        <taxon>Eukaryota</taxon>
        <taxon>Fungi</taxon>
        <taxon>Fungi incertae sedis</taxon>
        <taxon>Mucoromycota</taxon>
        <taxon>Mortierellomycotina</taxon>
        <taxon>Mortierellomycetes</taxon>
        <taxon>Mortierellales</taxon>
        <taxon>Mortierellaceae</taxon>
        <taxon>Mortierella</taxon>
    </lineage>
</organism>
<evidence type="ECO:0000313" key="2">
    <source>
        <dbReference type="EMBL" id="KAG9322386.1"/>
    </source>
</evidence>
<accession>A0A9P8CXI3</accession>